<dbReference type="EMBL" id="JACIFX010000016">
    <property type="protein sequence ID" value="MBB4232711.1"/>
    <property type="molecule type" value="Genomic_DNA"/>
</dbReference>
<evidence type="ECO:0008006" key="3">
    <source>
        <dbReference type="Google" id="ProtNLM"/>
    </source>
</evidence>
<name>A0ABR6IXV7_9HYPH</name>
<organism evidence="1 2">
    <name type="scientific">Rhizobium mongolense</name>
    <dbReference type="NCBI Taxonomy" id="57676"/>
    <lineage>
        <taxon>Bacteria</taxon>
        <taxon>Pseudomonadati</taxon>
        <taxon>Pseudomonadota</taxon>
        <taxon>Alphaproteobacteria</taxon>
        <taxon>Hyphomicrobiales</taxon>
        <taxon>Rhizobiaceae</taxon>
        <taxon>Rhizobium/Agrobacterium group</taxon>
        <taxon>Rhizobium</taxon>
    </lineage>
</organism>
<reference evidence="1 2" key="1">
    <citation type="submission" date="2020-08" db="EMBL/GenBank/DDBJ databases">
        <title>Genomic Encyclopedia of Type Strains, Phase IV (KMG-V): Genome sequencing to study the core and pangenomes of soil and plant-associated prokaryotes.</title>
        <authorList>
            <person name="Whitman W."/>
        </authorList>
    </citation>
    <scope>NUCLEOTIDE SEQUENCE [LARGE SCALE GENOMIC DNA]</scope>
    <source>
        <strain evidence="1 2">SEMIA 4087</strain>
    </source>
</reference>
<protein>
    <recommendedName>
        <fullName evidence="3">DUF2442 domain-containing protein</fullName>
    </recommendedName>
</protein>
<gene>
    <name evidence="1" type="ORF">GGD56_006609</name>
</gene>
<proteinExistence type="predicted"/>
<evidence type="ECO:0000313" key="1">
    <source>
        <dbReference type="EMBL" id="MBB4232711.1"/>
    </source>
</evidence>
<comment type="caution">
    <text evidence="1">The sequence shown here is derived from an EMBL/GenBank/DDBJ whole genome shotgun (WGS) entry which is preliminary data.</text>
</comment>
<keyword evidence="2" id="KW-1185">Reference proteome</keyword>
<dbReference type="Proteomes" id="UP000551353">
    <property type="component" value="Unassembled WGS sequence"/>
</dbReference>
<evidence type="ECO:0000313" key="2">
    <source>
        <dbReference type="Proteomes" id="UP000551353"/>
    </source>
</evidence>
<sequence length="123" mass="13648">MAPATEVTLMIRPFRRRIICLLGDASIVDEDVDAFKIGLRPLTERLDFAPTGQISWEKLDPVLELSNQCIQFFNAGAVQANDSALRMQHAGDRPTDGSRCAGDERLTAVQFEHVLSPCQFSDL</sequence>
<accession>A0ABR6IXV7</accession>